<feature type="compositionally biased region" description="Polar residues" evidence="1">
    <location>
        <begin position="10"/>
        <end position="29"/>
    </location>
</feature>
<evidence type="ECO:0000259" key="2">
    <source>
        <dbReference type="Pfam" id="PF07000"/>
    </source>
</evidence>
<dbReference type="EMBL" id="ML992503">
    <property type="protein sequence ID" value="KAF2225989.1"/>
    <property type="molecule type" value="Genomic_DNA"/>
</dbReference>
<keyword evidence="4" id="KW-1185">Reference proteome</keyword>
<feature type="compositionally biased region" description="Basic and acidic residues" evidence="1">
    <location>
        <begin position="93"/>
        <end position="107"/>
    </location>
</feature>
<feature type="region of interest" description="Disordered" evidence="1">
    <location>
        <begin position="1"/>
        <end position="35"/>
    </location>
</feature>
<accession>A0A6A6GK98</accession>
<sequence length="556" mass="61838">MSLPIRSNGFAHNNQDGQAASSHETSSNDAPDFSFLQGSGSPQVLLARCQILWDEIESFREALRERLREHTVELSNYRGIVKSELKNLERLVQKQEERDQQKEEEAKGLGNEVNGHAREPGEGDGQGDGEDDEDSSSMQKIVSSNLPFLATIWHCAKSTSGLVAMQKRFYFGEYVERNSPARGGRRGRGRRRGPGNHMVKPGKALVDVVSKEGLEWIKVSLVTNHRMIMDKAREGWAGDSSDDDDSDSDGSAKSADDPDASIPVVKMGEAMLAAAKEVRIRTKHPRVRMVLPRIVEGQQPEIDKIVKRLRSKGISVECGETAVMPQTLNFVVNNMITNPFADFTPSLNIDCTILLGLVSDFSHSDVESEPWFHRALKRQVEIEDKESLLTNQLYPAIVGHRLVCSAEAAKRMKEIVDTIGTPDEKARTALFMGDDVNREYSEEDTRSKQAELAKLSKFDVPDGLHIPVLIVDKGNIDFSKLPPVAIKVKETLTSINQSVFLFGWSNGHTTITSNRTVVKGIEQALDQHAESETDWPSIWLCPTARSLVGKEKGRRE</sequence>
<evidence type="ECO:0000313" key="4">
    <source>
        <dbReference type="Proteomes" id="UP000799538"/>
    </source>
</evidence>
<dbReference type="Pfam" id="PF07000">
    <property type="entry name" value="DUF1308"/>
    <property type="match status" value="1"/>
</dbReference>
<dbReference type="PANTHER" id="PTHR13379:SF0">
    <property type="entry name" value="UPF0415 PROTEIN C7ORF25"/>
    <property type="match status" value="1"/>
</dbReference>
<proteinExistence type="predicted"/>
<protein>
    <recommendedName>
        <fullName evidence="2">DUF1308 domain-containing protein</fullName>
    </recommendedName>
</protein>
<dbReference type="AlphaFoldDB" id="A0A6A6GK98"/>
<evidence type="ECO:0000256" key="1">
    <source>
        <dbReference type="SAM" id="MobiDB-lite"/>
    </source>
</evidence>
<feature type="region of interest" description="Disordered" evidence="1">
    <location>
        <begin position="234"/>
        <end position="260"/>
    </location>
</feature>
<feature type="compositionally biased region" description="Basic residues" evidence="1">
    <location>
        <begin position="183"/>
        <end position="194"/>
    </location>
</feature>
<feature type="region of interest" description="Disordered" evidence="1">
    <location>
        <begin position="178"/>
        <end position="200"/>
    </location>
</feature>
<dbReference type="InterPro" id="IPR010733">
    <property type="entry name" value="DUF1308"/>
</dbReference>
<feature type="compositionally biased region" description="Acidic residues" evidence="1">
    <location>
        <begin position="125"/>
        <end position="135"/>
    </location>
</feature>
<name>A0A6A6GK98_9PEZI</name>
<feature type="region of interest" description="Disordered" evidence="1">
    <location>
        <begin position="93"/>
        <end position="139"/>
    </location>
</feature>
<evidence type="ECO:0000313" key="3">
    <source>
        <dbReference type="EMBL" id="KAF2225989.1"/>
    </source>
</evidence>
<reference evidence="4" key="1">
    <citation type="journal article" date="2020" name="Stud. Mycol.">
        <title>101 Dothideomycetes genomes: A test case for predicting lifestyles and emergence of pathogens.</title>
        <authorList>
            <person name="Haridas S."/>
            <person name="Albert R."/>
            <person name="Binder M."/>
            <person name="Bloem J."/>
            <person name="LaButti K."/>
            <person name="Salamov A."/>
            <person name="Andreopoulos B."/>
            <person name="Baker S."/>
            <person name="Barry K."/>
            <person name="Bills G."/>
            <person name="Bluhm B."/>
            <person name="Cannon C."/>
            <person name="Castanera R."/>
            <person name="Culley D."/>
            <person name="Daum C."/>
            <person name="Ezra D."/>
            <person name="Gonzalez J."/>
            <person name="Henrissat B."/>
            <person name="Kuo A."/>
            <person name="Liang C."/>
            <person name="Lipzen A."/>
            <person name="Lutzoni F."/>
            <person name="Magnuson J."/>
            <person name="Mondo S."/>
            <person name="Nolan M."/>
            <person name="Ohm R."/>
            <person name="Pangilinan J."/>
            <person name="Park H.-J."/>
            <person name="Ramirez L."/>
            <person name="Alfaro M."/>
            <person name="Sun H."/>
            <person name="Tritt A."/>
            <person name="Yoshinaga Y."/>
            <person name="Zwiers L.-H."/>
            <person name="Turgeon B."/>
            <person name="Goodwin S."/>
            <person name="Spatafora J."/>
            <person name="Crous P."/>
            <person name="Grigoriev I."/>
        </authorList>
    </citation>
    <scope>NUCLEOTIDE SEQUENCE [LARGE SCALE GENOMIC DNA]</scope>
    <source>
        <strain evidence="4">CECT 20119</strain>
    </source>
</reference>
<gene>
    <name evidence="3" type="ORF">BDZ85DRAFT_73959</name>
</gene>
<dbReference type="PANTHER" id="PTHR13379">
    <property type="entry name" value="UNCHARACTERIZED DUF1308"/>
    <property type="match status" value="1"/>
</dbReference>
<feature type="domain" description="DUF1308" evidence="2">
    <location>
        <begin position="347"/>
        <end position="433"/>
    </location>
</feature>
<dbReference type="Proteomes" id="UP000799538">
    <property type="component" value="Unassembled WGS sequence"/>
</dbReference>
<organism evidence="3 4">
    <name type="scientific">Elsinoe ampelina</name>
    <dbReference type="NCBI Taxonomy" id="302913"/>
    <lineage>
        <taxon>Eukaryota</taxon>
        <taxon>Fungi</taxon>
        <taxon>Dikarya</taxon>
        <taxon>Ascomycota</taxon>
        <taxon>Pezizomycotina</taxon>
        <taxon>Dothideomycetes</taxon>
        <taxon>Dothideomycetidae</taxon>
        <taxon>Myriangiales</taxon>
        <taxon>Elsinoaceae</taxon>
        <taxon>Elsinoe</taxon>
    </lineage>
</organism>
<dbReference type="OrthoDB" id="441890at2759"/>